<evidence type="ECO:0000256" key="5">
    <source>
        <dbReference type="ARBA" id="ARBA00022669"/>
    </source>
</evidence>
<evidence type="ECO:0000256" key="7">
    <source>
        <dbReference type="ARBA" id="ARBA00023157"/>
    </source>
</evidence>
<dbReference type="GO" id="GO:0005737">
    <property type="term" value="C:cytoplasm"/>
    <property type="evidence" value="ECO:0007669"/>
    <property type="project" value="InterPro"/>
</dbReference>
<dbReference type="EMBL" id="MK092338">
    <property type="protein sequence ID" value="QCE21158.1"/>
    <property type="molecule type" value="Genomic_DNA"/>
</dbReference>
<sequence length="71" mass="7884">MRLAVCLVFLASFALVCQGQGYHGGHTRPVPRPFYGGSSACTVCRILNTYEARSCCRQYRRCCTTGRGYRG</sequence>
<comment type="similarity">
    <text evidence="2">Belongs to the penaeidin family.</text>
</comment>
<evidence type="ECO:0000256" key="1">
    <source>
        <dbReference type="ARBA" id="ARBA00004463"/>
    </source>
</evidence>
<keyword evidence="7" id="KW-1015">Disulfide bond</keyword>
<evidence type="ECO:0000313" key="9">
    <source>
        <dbReference type="EMBL" id="QCE21158.1"/>
    </source>
</evidence>
<evidence type="ECO:0000256" key="2">
    <source>
        <dbReference type="ARBA" id="ARBA00010477"/>
    </source>
</evidence>
<dbReference type="GO" id="GO:0050832">
    <property type="term" value="P:defense response to fungus"/>
    <property type="evidence" value="ECO:0007669"/>
    <property type="project" value="UniProtKB-KW"/>
</dbReference>
<keyword evidence="4" id="KW-0295">Fungicide</keyword>
<comment type="subcellular location">
    <subcellularLocation>
        <location evidence="1">Cytoplasmic granule</location>
    </subcellularLocation>
</comment>
<keyword evidence="6" id="KW-0044">Antibiotic</keyword>
<dbReference type="Pfam" id="PF05927">
    <property type="entry name" value="Penaeidin"/>
    <property type="match status" value="1"/>
</dbReference>
<dbReference type="GO" id="GO:0098542">
    <property type="term" value="P:defense response to other organism"/>
    <property type="evidence" value="ECO:0007669"/>
    <property type="project" value="InterPro"/>
</dbReference>
<dbReference type="AlphaFoldDB" id="A0A4D6NYU1"/>
<evidence type="ECO:0000256" key="4">
    <source>
        <dbReference type="ARBA" id="ARBA00022577"/>
    </source>
</evidence>
<evidence type="ECO:0000256" key="3">
    <source>
        <dbReference type="ARBA" id="ARBA00022529"/>
    </source>
</evidence>
<keyword evidence="5" id="KW-0147">Chitin-binding</keyword>
<protein>
    <submittedName>
        <fullName evidence="9">Penaeidin 3</fullName>
    </submittedName>
</protein>
<evidence type="ECO:0000256" key="6">
    <source>
        <dbReference type="ARBA" id="ARBA00023022"/>
    </source>
</evidence>
<name>A0A4D6NYU1_PENME</name>
<reference evidence="9" key="1">
    <citation type="journal article" date="2019" name="Fish Shellfish Immunol.">
        <title>Identification and function of penaeidin 3 and penaeidin 5 in Fenneropenaeus merguiensis.</title>
        <authorList>
            <person name="Wu B."/>
            <person name="Zhang C."/>
            <person name="Qin X."/>
            <person name="Shi L."/>
            <person name="Zhao M."/>
        </authorList>
    </citation>
    <scope>NUCLEOTIDE SEQUENCE</scope>
</reference>
<dbReference type="GO" id="GO:0042742">
    <property type="term" value="P:defense response to bacterium"/>
    <property type="evidence" value="ECO:0007669"/>
    <property type="project" value="UniProtKB-KW"/>
</dbReference>
<keyword evidence="8" id="KW-0732">Signal</keyword>
<dbReference type="InterPro" id="IPR009226">
    <property type="entry name" value="Penaeidin"/>
</dbReference>
<dbReference type="EMBL" id="MK038876">
    <property type="protein sequence ID" value="QCE43598.1"/>
    <property type="molecule type" value="mRNA"/>
</dbReference>
<evidence type="ECO:0000256" key="8">
    <source>
        <dbReference type="SAM" id="SignalP"/>
    </source>
</evidence>
<dbReference type="GO" id="GO:0031640">
    <property type="term" value="P:killing of cells of another organism"/>
    <property type="evidence" value="ECO:0007669"/>
    <property type="project" value="UniProtKB-KW"/>
</dbReference>
<dbReference type="GO" id="GO:0008061">
    <property type="term" value="F:chitin binding"/>
    <property type="evidence" value="ECO:0007669"/>
    <property type="project" value="UniProtKB-KW"/>
</dbReference>
<proteinExistence type="evidence at transcript level"/>
<keyword evidence="3" id="KW-0929">Antimicrobial</keyword>
<organism evidence="9">
    <name type="scientific">Penaeus merguiensis</name>
    <name type="common">Banana prawn</name>
    <name type="synonym">Fenneropenaeus merguiensis</name>
    <dbReference type="NCBI Taxonomy" id="71412"/>
    <lineage>
        <taxon>Eukaryota</taxon>
        <taxon>Metazoa</taxon>
        <taxon>Ecdysozoa</taxon>
        <taxon>Arthropoda</taxon>
        <taxon>Crustacea</taxon>
        <taxon>Multicrustacea</taxon>
        <taxon>Malacostraca</taxon>
        <taxon>Eumalacostraca</taxon>
        <taxon>Eucarida</taxon>
        <taxon>Decapoda</taxon>
        <taxon>Dendrobranchiata</taxon>
        <taxon>Penaeoidea</taxon>
        <taxon>Penaeidae</taxon>
        <taxon>Penaeus</taxon>
    </lineage>
</organism>
<feature type="signal peptide" evidence="8">
    <location>
        <begin position="1"/>
        <end position="19"/>
    </location>
</feature>
<feature type="chain" id="PRO_5036118049" evidence="8">
    <location>
        <begin position="20"/>
        <end position="71"/>
    </location>
</feature>
<accession>A0A4D6NYU1</accession>